<name>A0ABW8RTB0_9BACT</name>
<dbReference type="InterPro" id="IPR026349">
    <property type="entry name" value="CHP04255"/>
</dbReference>
<dbReference type="Proteomes" id="UP001623558">
    <property type="component" value="Unassembled WGS sequence"/>
</dbReference>
<reference evidence="1 2" key="1">
    <citation type="submission" date="2024-07" db="EMBL/GenBank/DDBJ databases">
        <authorList>
            <person name="Pitt A."/>
            <person name="Hahn M.W."/>
        </authorList>
    </citation>
    <scope>NUCLEOTIDE SEQUENCE [LARGE SCALE GENOMIC DNA]</scope>
    <source>
        <strain evidence="1 2">1-SAACH-A3</strain>
    </source>
</reference>
<sequence length="242" mass="28567">MNYPKAPIREAVFDIRIDKLNIIDVSELLNIKEAISNDFPIEKKRHNITGMFQFSPDKPIESKTHSDLTGFIFLSEDHSRQLQIRIDGFTLNILKPYENWETHFNLFLKYWNIYNKQFSPNNILRIATRYINKIEIPLPIDDFQEYVLNMPPIPNCLPQTFANFFMQIQVPCKSDYRNVVITETIEPILNSTLPFILDIDVFQELNVNNSVESLTKNFSEIRNIKNEIFENCITEKTRKLFI</sequence>
<evidence type="ECO:0000313" key="2">
    <source>
        <dbReference type="Proteomes" id="UP001623558"/>
    </source>
</evidence>
<gene>
    <name evidence="1" type="ORF">U0R11_06120</name>
</gene>
<dbReference type="NCBIfam" id="TIGR04255">
    <property type="entry name" value="sporadTIGR04255"/>
    <property type="match status" value="1"/>
</dbReference>
<dbReference type="EMBL" id="JBEWZH010000004">
    <property type="protein sequence ID" value="MFL0161960.1"/>
    <property type="molecule type" value="Genomic_DNA"/>
</dbReference>
<protein>
    <submittedName>
        <fullName evidence="1">TIGR04255 family protein</fullName>
    </submittedName>
</protein>
<organism evidence="1 2">
    <name type="scientific">Aquirufa salirivi</name>
    <dbReference type="NCBI Taxonomy" id="3104729"/>
    <lineage>
        <taxon>Bacteria</taxon>
        <taxon>Pseudomonadati</taxon>
        <taxon>Bacteroidota</taxon>
        <taxon>Cytophagia</taxon>
        <taxon>Cytophagales</taxon>
        <taxon>Flectobacillaceae</taxon>
        <taxon>Aquirufa</taxon>
    </lineage>
</organism>
<dbReference type="RefSeq" id="WP_406750597.1">
    <property type="nucleotide sequence ID" value="NZ_JBEWZH010000004.1"/>
</dbReference>
<keyword evidence="2" id="KW-1185">Reference proteome</keyword>
<evidence type="ECO:0000313" key="1">
    <source>
        <dbReference type="EMBL" id="MFL0161960.1"/>
    </source>
</evidence>
<proteinExistence type="predicted"/>
<accession>A0ABW8RTB0</accession>
<comment type="caution">
    <text evidence="1">The sequence shown here is derived from an EMBL/GenBank/DDBJ whole genome shotgun (WGS) entry which is preliminary data.</text>
</comment>